<organism evidence="11 12">
    <name type="scientific">Candidatus Giovannonibacteria bacterium GW2011_GWA2_44_26</name>
    <dbReference type="NCBI Taxonomy" id="1618648"/>
    <lineage>
        <taxon>Bacteria</taxon>
        <taxon>Candidatus Giovannoniibacteriota</taxon>
    </lineage>
</organism>
<dbReference type="Gene3D" id="3.30.930.10">
    <property type="entry name" value="Bira Bifunctional Protein, Domain 2"/>
    <property type="match status" value="1"/>
</dbReference>
<keyword evidence="6" id="KW-0648">Protein biosynthesis</keyword>
<evidence type="ECO:0000256" key="7">
    <source>
        <dbReference type="ARBA" id="ARBA00023146"/>
    </source>
</evidence>
<dbReference type="InterPro" id="IPR006195">
    <property type="entry name" value="aa-tRNA-synth_II"/>
</dbReference>
<dbReference type="InterPro" id="IPR004154">
    <property type="entry name" value="Anticodon-bd"/>
</dbReference>
<dbReference type="InterPro" id="IPR050062">
    <property type="entry name" value="Pro-tRNA_synthetase"/>
</dbReference>
<evidence type="ECO:0000256" key="3">
    <source>
        <dbReference type="ARBA" id="ARBA00022598"/>
    </source>
</evidence>
<evidence type="ECO:0000313" key="11">
    <source>
        <dbReference type="EMBL" id="KKT63295.1"/>
    </source>
</evidence>
<dbReference type="EC" id="6.1.1.15" evidence="1"/>
<dbReference type="EMBL" id="LCIT01000005">
    <property type="protein sequence ID" value="KKT63295.1"/>
    <property type="molecule type" value="Genomic_DNA"/>
</dbReference>
<evidence type="ECO:0000256" key="4">
    <source>
        <dbReference type="ARBA" id="ARBA00022741"/>
    </source>
</evidence>
<evidence type="ECO:0000256" key="9">
    <source>
        <dbReference type="ARBA" id="ARBA00047671"/>
    </source>
</evidence>
<sequence length="412" mass="46328">MRLSELFAKTERRPPKNEESKNAKLLEQAGFIQKLSAGVYTFLPLGLRVLNKIENIVRGEMNKAGGVEILMPSLHPKENWEITGRWQAFDALFKTKSNFGGEYALGPTHEEVLYSLLKKHISSYRDLPVYIYQIQTKFRDEKRPKAGLLRAREFRMKDLYSFHANDEDRDKYYEVMKKSYVEIFKKLGLAAIPTTASGGTFSELSLEFQVASDAGEDTIYFCKKCNLAINKEIVGLNSPKCSNCAGPTKEIKAIEAGNIFPLKEKYANDFNLNFKGEAGKEKLVSAGCYGFGTSRVMGIIAEVMSDEKGLIWPNEVAPFTLHLIAVGESPKVKKAGEKLYADLIARGGEALYDDRAERTAGEKFAEADLLGIPLRAVVSEKTLEKDSVELKERNSETIRLEVIKTFLEKYDK</sequence>
<name>A0A0G1IW43_9BACT</name>
<dbReference type="InterPro" id="IPR045864">
    <property type="entry name" value="aa-tRNA-synth_II/BPL/LPL"/>
</dbReference>
<evidence type="ECO:0000256" key="1">
    <source>
        <dbReference type="ARBA" id="ARBA00012831"/>
    </source>
</evidence>
<dbReference type="GO" id="GO:0005524">
    <property type="term" value="F:ATP binding"/>
    <property type="evidence" value="ECO:0007669"/>
    <property type="project" value="UniProtKB-KW"/>
</dbReference>
<dbReference type="PROSITE" id="PS50862">
    <property type="entry name" value="AA_TRNA_LIGASE_II"/>
    <property type="match status" value="1"/>
</dbReference>
<dbReference type="GO" id="GO:0005829">
    <property type="term" value="C:cytosol"/>
    <property type="evidence" value="ECO:0007669"/>
    <property type="project" value="TreeGrafter"/>
</dbReference>
<dbReference type="AlphaFoldDB" id="A0A0G1IW43"/>
<dbReference type="InterPro" id="IPR002314">
    <property type="entry name" value="aa-tRNA-synt_IIb"/>
</dbReference>
<comment type="catalytic activity">
    <reaction evidence="9">
        <text>tRNA(Pro) + L-proline + ATP = L-prolyl-tRNA(Pro) + AMP + diphosphate</text>
        <dbReference type="Rhea" id="RHEA:14305"/>
        <dbReference type="Rhea" id="RHEA-COMP:9700"/>
        <dbReference type="Rhea" id="RHEA-COMP:9702"/>
        <dbReference type="ChEBI" id="CHEBI:30616"/>
        <dbReference type="ChEBI" id="CHEBI:33019"/>
        <dbReference type="ChEBI" id="CHEBI:60039"/>
        <dbReference type="ChEBI" id="CHEBI:78442"/>
        <dbReference type="ChEBI" id="CHEBI:78532"/>
        <dbReference type="ChEBI" id="CHEBI:456215"/>
        <dbReference type="EC" id="6.1.1.15"/>
    </reaction>
</comment>
<protein>
    <recommendedName>
        <fullName evidence="2">Proline--tRNA ligase</fullName>
        <ecNumber evidence="1">6.1.1.15</ecNumber>
    </recommendedName>
    <alternativeName>
        <fullName evidence="8">Prolyl-tRNA synthetase</fullName>
    </alternativeName>
</protein>
<evidence type="ECO:0000256" key="8">
    <source>
        <dbReference type="ARBA" id="ARBA00029731"/>
    </source>
</evidence>
<reference evidence="11 12" key="1">
    <citation type="journal article" date="2015" name="Nature">
        <title>rRNA introns, odd ribosomes, and small enigmatic genomes across a large radiation of phyla.</title>
        <authorList>
            <person name="Brown C.T."/>
            <person name="Hug L.A."/>
            <person name="Thomas B.C."/>
            <person name="Sharon I."/>
            <person name="Castelle C.J."/>
            <person name="Singh A."/>
            <person name="Wilkins M.J."/>
            <person name="Williams K.H."/>
            <person name="Banfield J.F."/>
        </authorList>
    </citation>
    <scope>NUCLEOTIDE SEQUENCE [LARGE SCALE GENOMIC DNA]</scope>
</reference>
<evidence type="ECO:0000256" key="5">
    <source>
        <dbReference type="ARBA" id="ARBA00022840"/>
    </source>
</evidence>
<keyword evidence="5" id="KW-0067">ATP-binding</keyword>
<dbReference type="SUPFAM" id="SSF52954">
    <property type="entry name" value="Class II aaRS ABD-related"/>
    <property type="match status" value="1"/>
</dbReference>
<dbReference type="Pfam" id="PF03129">
    <property type="entry name" value="HGTP_anticodon"/>
    <property type="match status" value="1"/>
</dbReference>
<dbReference type="GO" id="GO:0006433">
    <property type="term" value="P:prolyl-tRNA aminoacylation"/>
    <property type="evidence" value="ECO:0007669"/>
    <property type="project" value="InterPro"/>
</dbReference>
<dbReference type="SUPFAM" id="SSF55681">
    <property type="entry name" value="Class II aaRS and biotin synthetases"/>
    <property type="match status" value="1"/>
</dbReference>
<evidence type="ECO:0000256" key="6">
    <source>
        <dbReference type="ARBA" id="ARBA00022917"/>
    </source>
</evidence>
<dbReference type="PATRIC" id="fig|1618648.3.peg.438"/>
<gene>
    <name evidence="11" type="ORF">UW55_C0005G0010</name>
</gene>
<dbReference type="GO" id="GO:0004827">
    <property type="term" value="F:proline-tRNA ligase activity"/>
    <property type="evidence" value="ECO:0007669"/>
    <property type="project" value="UniProtKB-EC"/>
</dbReference>
<dbReference type="Proteomes" id="UP000033945">
    <property type="component" value="Unassembled WGS sequence"/>
</dbReference>
<dbReference type="CDD" id="cd00861">
    <property type="entry name" value="ProRS_anticodon_short"/>
    <property type="match status" value="1"/>
</dbReference>
<evidence type="ECO:0000313" key="12">
    <source>
        <dbReference type="Proteomes" id="UP000033945"/>
    </source>
</evidence>
<proteinExistence type="predicted"/>
<feature type="domain" description="Aminoacyl-transfer RNA synthetases class-II family profile" evidence="10">
    <location>
        <begin position="5"/>
        <end position="313"/>
    </location>
</feature>
<evidence type="ECO:0000256" key="2">
    <source>
        <dbReference type="ARBA" id="ARBA00019110"/>
    </source>
</evidence>
<dbReference type="InterPro" id="IPR044140">
    <property type="entry name" value="ProRS_anticodon_short"/>
</dbReference>
<keyword evidence="4" id="KW-0547">Nucleotide-binding</keyword>
<dbReference type="PANTHER" id="PTHR42753">
    <property type="entry name" value="MITOCHONDRIAL RIBOSOME PROTEIN L39/PROLYL-TRNA LIGASE FAMILY MEMBER"/>
    <property type="match status" value="1"/>
</dbReference>
<accession>A0A0G1IW43</accession>
<dbReference type="Pfam" id="PF00587">
    <property type="entry name" value="tRNA-synt_2b"/>
    <property type="match status" value="1"/>
</dbReference>
<dbReference type="InterPro" id="IPR002316">
    <property type="entry name" value="Pro-tRNA-ligase_IIa"/>
</dbReference>
<evidence type="ECO:0000259" key="10">
    <source>
        <dbReference type="PROSITE" id="PS50862"/>
    </source>
</evidence>
<dbReference type="InterPro" id="IPR036621">
    <property type="entry name" value="Anticodon-bd_dom_sf"/>
</dbReference>
<dbReference type="PANTHER" id="PTHR42753:SF2">
    <property type="entry name" value="PROLINE--TRNA LIGASE"/>
    <property type="match status" value="1"/>
</dbReference>
<dbReference type="Gene3D" id="3.40.50.800">
    <property type="entry name" value="Anticodon-binding domain"/>
    <property type="match status" value="1"/>
</dbReference>
<keyword evidence="3" id="KW-0436">Ligase</keyword>
<dbReference type="PRINTS" id="PR01046">
    <property type="entry name" value="TRNASYNTHPRO"/>
</dbReference>
<comment type="caution">
    <text evidence="11">The sequence shown here is derived from an EMBL/GenBank/DDBJ whole genome shotgun (WGS) entry which is preliminary data.</text>
</comment>
<keyword evidence="7 11" id="KW-0030">Aminoacyl-tRNA synthetase</keyword>